<sequence>MRDGLTLTSTDAKLRCGPDLLSSRADPERDGTAGQGGQRADCPRRHRGWATRLVGHRDHVQPRAIRLLRVRDQLTRITGADIPC</sequence>
<dbReference type="AlphaFoldDB" id="A0A917L9C2"/>
<dbReference type="EMBL" id="BMQA01000044">
    <property type="protein sequence ID" value="GGJ53216.1"/>
    <property type="molecule type" value="Genomic_DNA"/>
</dbReference>
<evidence type="ECO:0000313" key="3">
    <source>
        <dbReference type="Proteomes" id="UP000657574"/>
    </source>
</evidence>
<accession>A0A917L9C2</accession>
<protein>
    <submittedName>
        <fullName evidence="2">Uncharacterized protein</fullName>
    </submittedName>
</protein>
<proteinExistence type="predicted"/>
<comment type="caution">
    <text evidence="2">The sequence shown here is derived from an EMBL/GenBank/DDBJ whole genome shotgun (WGS) entry which is preliminary data.</text>
</comment>
<reference evidence="2" key="1">
    <citation type="journal article" date="2014" name="Int. J. Syst. Evol. Microbiol.">
        <title>Complete genome sequence of Corynebacterium casei LMG S-19264T (=DSM 44701T), isolated from a smear-ripened cheese.</title>
        <authorList>
            <consortium name="US DOE Joint Genome Institute (JGI-PGF)"/>
            <person name="Walter F."/>
            <person name="Albersmeier A."/>
            <person name="Kalinowski J."/>
            <person name="Ruckert C."/>
        </authorList>
    </citation>
    <scope>NUCLEOTIDE SEQUENCE</scope>
    <source>
        <strain evidence="2">JCM 3086</strain>
    </source>
</reference>
<keyword evidence="3" id="KW-1185">Reference proteome</keyword>
<organism evidence="2 3">
    <name type="scientific">Streptomyces brasiliensis</name>
    <dbReference type="NCBI Taxonomy" id="1954"/>
    <lineage>
        <taxon>Bacteria</taxon>
        <taxon>Bacillati</taxon>
        <taxon>Actinomycetota</taxon>
        <taxon>Actinomycetes</taxon>
        <taxon>Kitasatosporales</taxon>
        <taxon>Streptomycetaceae</taxon>
        <taxon>Streptomyces</taxon>
    </lineage>
</organism>
<gene>
    <name evidence="2" type="ORF">GCM10010121_075040</name>
</gene>
<reference evidence="2" key="2">
    <citation type="submission" date="2020-09" db="EMBL/GenBank/DDBJ databases">
        <authorList>
            <person name="Sun Q."/>
            <person name="Ohkuma M."/>
        </authorList>
    </citation>
    <scope>NUCLEOTIDE SEQUENCE</scope>
    <source>
        <strain evidence="2">JCM 3086</strain>
    </source>
</reference>
<dbReference type="Proteomes" id="UP000657574">
    <property type="component" value="Unassembled WGS sequence"/>
</dbReference>
<name>A0A917L9C2_9ACTN</name>
<evidence type="ECO:0000256" key="1">
    <source>
        <dbReference type="SAM" id="MobiDB-lite"/>
    </source>
</evidence>
<feature type="region of interest" description="Disordered" evidence="1">
    <location>
        <begin position="16"/>
        <end position="45"/>
    </location>
</feature>
<evidence type="ECO:0000313" key="2">
    <source>
        <dbReference type="EMBL" id="GGJ53216.1"/>
    </source>
</evidence>